<dbReference type="Proteomes" id="UP001054945">
    <property type="component" value="Unassembled WGS sequence"/>
</dbReference>
<feature type="compositionally biased region" description="Basic residues" evidence="2">
    <location>
        <begin position="118"/>
        <end position="129"/>
    </location>
</feature>
<evidence type="ECO:0000256" key="1">
    <source>
        <dbReference type="ARBA" id="ARBA00017484"/>
    </source>
</evidence>
<organism evidence="4 5">
    <name type="scientific">Caerostris extrusa</name>
    <name type="common">Bark spider</name>
    <name type="synonym">Caerostris bankana</name>
    <dbReference type="NCBI Taxonomy" id="172846"/>
    <lineage>
        <taxon>Eukaryota</taxon>
        <taxon>Metazoa</taxon>
        <taxon>Ecdysozoa</taxon>
        <taxon>Arthropoda</taxon>
        <taxon>Chelicerata</taxon>
        <taxon>Arachnida</taxon>
        <taxon>Araneae</taxon>
        <taxon>Araneomorphae</taxon>
        <taxon>Entelegynae</taxon>
        <taxon>Araneoidea</taxon>
        <taxon>Araneidae</taxon>
        <taxon>Caerostris</taxon>
    </lineage>
</organism>
<comment type="caution">
    <text evidence="4">The sequence shown here is derived from an EMBL/GenBank/DDBJ whole genome shotgun (WGS) entry which is preliminary data.</text>
</comment>
<dbReference type="Gene3D" id="1.10.20.10">
    <property type="entry name" value="Histone, subunit A"/>
    <property type="match status" value="1"/>
</dbReference>
<dbReference type="GO" id="GO:0046982">
    <property type="term" value="F:protein heterodimerization activity"/>
    <property type="evidence" value="ECO:0007669"/>
    <property type="project" value="InterPro"/>
</dbReference>
<evidence type="ECO:0000256" key="2">
    <source>
        <dbReference type="SAM" id="MobiDB-lite"/>
    </source>
</evidence>
<sequence>MANDKPHEDTKFFGFEPEYTPQLFKDIWHEDCPEVDLGPGVEQVLFKLSLDFVEDFVQGSSSLVSIRKGKSLEAKDLILYLKMQYNFDPLLLSDEYYYVSELPSKSNSPTPVSIQSSPRRKKRRTNQKY</sequence>
<reference evidence="4 5" key="1">
    <citation type="submission" date="2021-06" db="EMBL/GenBank/DDBJ databases">
        <title>Caerostris extrusa draft genome.</title>
        <authorList>
            <person name="Kono N."/>
            <person name="Arakawa K."/>
        </authorList>
    </citation>
    <scope>NUCLEOTIDE SEQUENCE [LARGE SCALE GENOMIC DNA]</scope>
</reference>
<evidence type="ECO:0000313" key="4">
    <source>
        <dbReference type="EMBL" id="GIY03585.1"/>
    </source>
</evidence>
<dbReference type="InterPro" id="IPR009072">
    <property type="entry name" value="Histone-fold"/>
</dbReference>
<dbReference type="EMBL" id="BPLR01005601">
    <property type="protein sequence ID" value="GIY03585.1"/>
    <property type="molecule type" value="Genomic_DNA"/>
</dbReference>
<feature type="compositionally biased region" description="Polar residues" evidence="2">
    <location>
        <begin position="103"/>
        <end position="117"/>
    </location>
</feature>
<dbReference type="GO" id="GO:0006352">
    <property type="term" value="P:DNA-templated transcription initiation"/>
    <property type="evidence" value="ECO:0007669"/>
    <property type="project" value="InterPro"/>
</dbReference>
<evidence type="ECO:0000259" key="3">
    <source>
        <dbReference type="Pfam" id="PF03847"/>
    </source>
</evidence>
<dbReference type="SUPFAM" id="SSF47113">
    <property type="entry name" value="Histone-fold"/>
    <property type="match status" value="1"/>
</dbReference>
<dbReference type="InterPro" id="IPR003228">
    <property type="entry name" value="TFIID_TAF12_dom"/>
</dbReference>
<gene>
    <name evidence="4" type="ORF">CEXT_262831</name>
</gene>
<name>A0AAV4Q2F0_CAEEX</name>
<dbReference type="GO" id="GO:0005669">
    <property type="term" value="C:transcription factor TFIID complex"/>
    <property type="evidence" value="ECO:0007669"/>
    <property type="project" value="InterPro"/>
</dbReference>
<dbReference type="AlphaFoldDB" id="A0AAV4Q2F0"/>
<accession>A0AAV4Q2F0</accession>
<keyword evidence="5" id="KW-1185">Reference proteome</keyword>
<dbReference type="Pfam" id="PF03847">
    <property type="entry name" value="TFIID_20kDa"/>
    <property type="match status" value="1"/>
</dbReference>
<protein>
    <recommendedName>
        <fullName evidence="1">Transcription initiation factor TFIID subunit 12</fullName>
    </recommendedName>
</protein>
<feature type="region of interest" description="Disordered" evidence="2">
    <location>
        <begin position="102"/>
        <end position="129"/>
    </location>
</feature>
<proteinExistence type="predicted"/>
<feature type="domain" description="Transcription initiation factor TFIID subunit 12" evidence="3">
    <location>
        <begin position="33"/>
        <end position="86"/>
    </location>
</feature>
<evidence type="ECO:0000313" key="5">
    <source>
        <dbReference type="Proteomes" id="UP001054945"/>
    </source>
</evidence>